<dbReference type="RefSeq" id="WP_098127703.1">
    <property type="nucleotide sequence ID" value="NZ_NUAN01000230.1"/>
</dbReference>
<organism evidence="1 2">
    <name type="scientific">Bacillus cereus</name>
    <dbReference type="NCBI Taxonomy" id="1396"/>
    <lineage>
        <taxon>Bacteria</taxon>
        <taxon>Bacillati</taxon>
        <taxon>Bacillota</taxon>
        <taxon>Bacilli</taxon>
        <taxon>Bacillales</taxon>
        <taxon>Bacillaceae</taxon>
        <taxon>Bacillus</taxon>
        <taxon>Bacillus cereus group</taxon>
    </lineage>
</organism>
<dbReference type="Proteomes" id="UP000220691">
    <property type="component" value="Unassembled WGS sequence"/>
</dbReference>
<evidence type="ECO:0008006" key="3">
    <source>
        <dbReference type="Google" id="ProtNLM"/>
    </source>
</evidence>
<dbReference type="PANTHER" id="PTHR30007">
    <property type="entry name" value="PHP DOMAIN PROTEIN"/>
    <property type="match status" value="1"/>
</dbReference>
<dbReference type="PANTHER" id="PTHR30007:SF0">
    <property type="entry name" value="TRANSPOSASE"/>
    <property type="match status" value="1"/>
</dbReference>
<proteinExistence type="predicted"/>
<comment type="caution">
    <text evidence="1">The sequence shown here is derived from an EMBL/GenBank/DDBJ whole genome shotgun (WGS) entry which is preliminary data.</text>
</comment>
<protein>
    <recommendedName>
        <fullName evidence="3">Transposase</fullName>
    </recommendedName>
</protein>
<gene>
    <name evidence="1" type="ORF">CN553_27790</name>
</gene>
<reference evidence="1 2" key="1">
    <citation type="submission" date="2017-09" db="EMBL/GenBank/DDBJ databases">
        <title>Large-scale bioinformatics analysis of Bacillus genomes uncovers conserved roles of natural products in bacterial physiology.</title>
        <authorList>
            <consortium name="Agbiome Team Llc"/>
            <person name="Bleich R.M."/>
            <person name="Kirk G.J."/>
            <person name="Santa Maria K.C."/>
            <person name="Allen S.E."/>
            <person name="Farag S."/>
            <person name="Shank E.A."/>
            <person name="Bowers A."/>
        </authorList>
    </citation>
    <scope>NUCLEOTIDE SEQUENCE [LARGE SCALE GENOMIC DNA]</scope>
    <source>
        <strain evidence="1 2">AFS027647</strain>
    </source>
</reference>
<name>A0A9X6U6K8_BACCE</name>
<dbReference type="AlphaFoldDB" id="A0A9X6U6K8"/>
<sequence length="81" mass="9488">MEKSIEAILIDVGYAGEKFQQAIQKLLNAEVQVAKRSELHQFQVIPKRWIVKSSFIGLEKYRRRFKNVGRKLEASKRMVIL</sequence>
<evidence type="ECO:0000313" key="1">
    <source>
        <dbReference type="EMBL" id="PEN84119.1"/>
    </source>
</evidence>
<dbReference type="EMBL" id="NUAN01000230">
    <property type="protein sequence ID" value="PEN84119.1"/>
    <property type="molecule type" value="Genomic_DNA"/>
</dbReference>
<accession>A0A9X6U6K8</accession>
<evidence type="ECO:0000313" key="2">
    <source>
        <dbReference type="Proteomes" id="UP000220691"/>
    </source>
</evidence>